<evidence type="ECO:0000259" key="5">
    <source>
        <dbReference type="Pfam" id="PF04542"/>
    </source>
</evidence>
<dbReference type="Gene3D" id="1.10.10.10">
    <property type="entry name" value="Winged helix-like DNA-binding domain superfamily/Winged helix DNA-binding domain"/>
    <property type="match status" value="1"/>
</dbReference>
<feature type="domain" description="RNA polymerase sigma factor 70 region 4 type 2" evidence="6">
    <location>
        <begin position="126"/>
        <end position="178"/>
    </location>
</feature>
<evidence type="ECO:0000256" key="1">
    <source>
        <dbReference type="ARBA" id="ARBA00010641"/>
    </source>
</evidence>
<comment type="similarity">
    <text evidence="1">Belongs to the sigma-70 factor family. ECF subfamily.</text>
</comment>
<evidence type="ECO:0000259" key="6">
    <source>
        <dbReference type="Pfam" id="PF08281"/>
    </source>
</evidence>
<feature type="domain" description="RNA polymerase sigma-70 region 2" evidence="5">
    <location>
        <begin position="30"/>
        <end position="93"/>
    </location>
</feature>
<keyword evidence="2" id="KW-0805">Transcription regulation</keyword>
<dbReference type="PANTHER" id="PTHR43133">
    <property type="entry name" value="RNA POLYMERASE ECF-TYPE SIGMA FACTO"/>
    <property type="match status" value="1"/>
</dbReference>
<dbReference type="InterPro" id="IPR013325">
    <property type="entry name" value="RNA_pol_sigma_r2"/>
</dbReference>
<dbReference type="PANTHER" id="PTHR43133:SF46">
    <property type="entry name" value="RNA POLYMERASE SIGMA-70 FACTOR ECF SUBFAMILY"/>
    <property type="match status" value="1"/>
</dbReference>
<dbReference type="InterPro" id="IPR014327">
    <property type="entry name" value="RNA_pol_sigma70_bacteroid"/>
</dbReference>
<dbReference type="InterPro" id="IPR007627">
    <property type="entry name" value="RNA_pol_sigma70_r2"/>
</dbReference>
<dbReference type="RefSeq" id="WP_149841027.1">
    <property type="nucleotide sequence ID" value="NZ_VUOC01000004.1"/>
</dbReference>
<evidence type="ECO:0000256" key="3">
    <source>
        <dbReference type="ARBA" id="ARBA00023082"/>
    </source>
</evidence>
<organism evidence="7 8">
    <name type="scientific">Chitinophaga agrisoli</name>
    <dbReference type="NCBI Taxonomy" id="2607653"/>
    <lineage>
        <taxon>Bacteria</taxon>
        <taxon>Pseudomonadati</taxon>
        <taxon>Bacteroidota</taxon>
        <taxon>Chitinophagia</taxon>
        <taxon>Chitinophagales</taxon>
        <taxon>Chitinophagaceae</taxon>
        <taxon>Chitinophaga</taxon>
    </lineage>
</organism>
<accession>A0A5B2VMH2</accession>
<dbReference type="EMBL" id="VUOC01000004">
    <property type="protein sequence ID" value="KAA2239850.1"/>
    <property type="molecule type" value="Genomic_DNA"/>
</dbReference>
<reference evidence="7 8" key="1">
    <citation type="submission" date="2019-09" db="EMBL/GenBank/DDBJ databases">
        <title>Chitinophaga ginsengihumi sp. nov., isolated from soil of ginseng rhizosphere.</title>
        <authorList>
            <person name="Lee J."/>
        </authorList>
    </citation>
    <scope>NUCLEOTIDE SEQUENCE [LARGE SCALE GENOMIC DNA]</scope>
    <source>
        <strain evidence="7 8">BN140078</strain>
    </source>
</reference>
<keyword evidence="8" id="KW-1185">Reference proteome</keyword>
<dbReference type="SUPFAM" id="SSF88659">
    <property type="entry name" value="Sigma3 and sigma4 domains of RNA polymerase sigma factors"/>
    <property type="match status" value="1"/>
</dbReference>
<comment type="caution">
    <text evidence="7">The sequence shown here is derived from an EMBL/GenBank/DDBJ whole genome shotgun (WGS) entry which is preliminary data.</text>
</comment>
<dbReference type="GO" id="GO:0016987">
    <property type="term" value="F:sigma factor activity"/>
    <property type="evidence" value="ECO:0007669"/>
    <property type="project" value="UniProtKB-KW"/>
</dbReference>
<dbReference type="InterPro" id="IPR036388">
    <property type="entry name" value="WH-like_DNA-bd_sf"/>
</dbReference>
<dbReference type="Proteomes" id="UP000324611">
    <property type="component" value="Unassembled WGS sequence"/>
</dbReference>
<dbReference type="NCBIfam" id="TIGR02937">
    <property type="entry name" value="sigma70-ECF"/>
    <property type="match status" value="1"/>
</dbReference>
<evidence type="ECO:0000256" key="2">
    <source>
        <dbReference type="ARBA" id="ARBA00023015"/>
    </source>
</evidence>
<dbReference type="InterPro" id="IPR013324">
    <property type="entry name" value="RNA_pol_sigma_r3/r4-like"/>
</dbReference>
<dbReference type="GO" id="GO:0003677">
    <property type="term" value="F:DNA binding"/>
    <property type="evidence" value="ECO:0007669"/>
    <property type="project" value="InterPro"/>
</dbReference>
<evidence type="ECO:0000256" key="4">
    <source>
        <dbReference type="ARBA" id="ARBA00023163"/>
    </source>
</evidence>
<keyword evidence="4" id="KW-0804">Transcription</keyword>
<evidence type="ECO:0000313" key="8">
    <source>
        <dbReference type="Proteomes" id="UP000324611"/>
    </source>
</evidence>
<protein>
    <submittedName>
        <fullName evidence="7">RNA polymerase sigma-70 factor</fullName>
    </submittedName>
</protein>
<dbReference type="InterPro" id="IPR039425">
    <property type="entry name" value="RNA_pol_sigma-70-like"/>
</dbReference>
<dbReference type="SUPFAM" id="SSF88946">
    <property type="entry name" value="Sigma2 domain of RNA polymerase sigma factors"/>
    <property type="match status" value="1"/>
</dbReference>
<sequence>MPDNINSTITDEELVRLLKAGHRPAFDNIFNKYWSRLYIAAFNLLNNREAAEDIVQEVLVQLWLKRENLEIAHLNAFLYAAIRYKVFDAIRAGKLRENPGARPMPTTPEAAANATEDRLAEKELRQLLQHHIASLPEKCRQIFILSRDAQLSTREIAQLLGLAPKTVENQLTIAIRRLRASLEHYLHIAVILLSLLLR</sequence>
<dbReference type="AlphaFoldDB" id="A0A5B2VMH2"/>
<evidence type="ECO:0000313" key="7">
    <source>
        <dbReference type="EMBL" id="KAA2239850.1"/>
    </source>
</evidence>
<dbReference type="GO" id="GO:0006352">
    <property type="term" value="P:DNA-templated transcription initiation"/>
    <property type="evidence" value="ECO:0007669"/>
    <property type="project" value="InterPro"/>
</dbReference>
<keyword evidence="3" id="KW-0731">Sigma factor</keyword>
<dbReference type="InterPro" id="IPR014284">
    <property type="entry name" value="RNA_pol_sigma-70_dom"/>
</dbReference>
<proteinExistence type="inferred from homology"/>
<name>A0A5B2VMH2_9BACT</name>
<dbReference type="Gene3D" id="1.10.1740.10">
    <property type="match status" value="1"/>
</dbReference>
<reference evidence="7 8" key="2">
    <citation type="submission" date="2019-09" db="EMBL/GenBank/DDBJ databases">
        <authorList>
            <person name="Jin C."/>
        </authorList>
    </citation>
    <scope>NUCLEOTIDE SEQUENCE [LARGE SCALE GENOMIC DNA]</scope>
    <source>
        <strain evidence="7 8">BN140078</strain>
    </source>
</reference>
<gene>
    <name evidence="7" type="ORF">F0L74_27065</name>
</gene>
<dbReference type="Pfam" id="PF04542">
    <property type="entry name" value="Sigma70_r2"/>
    <property type="match status" value="1"/>
</dbReference>
<dbReference type="Pfam" id="PF08281">
    <property type="entry name" value="Sigma70_r4_2"/>
    <property type="match status" value="1"/>
</dbReference>
<dbReference type="NCBIfam" id="TIGR02985">
    <property type="entry name" value="Sig70_bacteroi1"/>
    <property type="match status" value="1"/>
</dbReference>
<dbReference type="InterPro" id="IPR013249">
    <property type="entry name" value="RNA_pol_sigma70_r4_t2"/>
</dbReference>